<evidence type="ECO:0000259" key="8">
    <source>
        <dbReference type="PROSITE" id="PS50928"/>
    </source>
</evidence>
<dbReference type="AlphaFoldDB" id="X0SJR8"/>
<evidence type="ECO:0000256" key="1">
    <source>
        <dbReference type="ARBA" id="ARBA00004651"/>
    </source>
</evidence>
<name>X0SJR8_9ZZZZ</name>
<evidence type="ECO:0000256" key="3">
    <source>
        <dbReference type="ARBA" id="ARBA00022475"/>
    </source>
</evidence>
<proteinExistence type="predicted"/>
<evidence type="ECO:0000256" key="6">
    <source>
        <dbReference type="ARBA" id="ARBA00023136"/>
    </source>
</evidence>
<feature type="non-terminal residue" evidence="9">
    <location>
        <position position="1"/>
    </location>
</feature>
<reference evidence="9" key="1">
    <citation type="journal article" date="2014" name="Front. Microbiol.">
        <title>High frequency of phylogenetically diverse reductive dehalogenase-homologous genes in deep subseafloor sedimentary metagenomes.</title>
        <authorList>
            <person name="Kawai M."/>
            <person name="Futagami T."/>
            <person name="Toyoda A."/>
            <person name="Takaki Y."/>
            <person name="Nishi S."/>
            <person name="Hori S."/>
            <person name="Arai W."/>
            <person name="Tsubouchi T."/>
            <person name="Morono Y."/>
            <person name="Uchiyama I."/>
            <person name="Ito T."/>
            <person name="Fujiyama A."/>
            <person name="Inagaki F."/>
            <person name="Takami H."/>
        </authorList>
    </citation>
    <scope>NUCLEOTIDE SEQUENCE</scope>
    <source>
        <strain evidence="9">Expedition CK06-06</strain>
    </source>
</reference>
<dbReference type="PANTHER" id="PTHR30465">
    <property type="entry name" value="INNER MEMBRANE ABC TRANSPORTER"/>
    <property type="match status" value="1"/>
</dbReference>
<keyword evidence="3" id="KW-1003">Cell membrane</keyword>
<keyword evidence="6 7" id="KW-0472">Membrane</keyword>
<dbReference type="PROSITE" id="PS50928">
    <property type="entry name" value="ABC_TM1"/>
    <property type="match status" value="1"/>
</dbReference>
<organism evidence="9">
    <name type="scientific">marine sediment metagenome</name>
    <dbReference type="NCBI Taxonomy" id="412755"/>
    <lineage>
        <taxon>unclassified sequences</taxon>
        <taxon>metagenomes</taxon>
        <taxon>ecological metagenomes</taxon>
    </lineage>
</organism>
<feature type="transmembrane region" description="Helical" evidence="7">
    <location>
        <begin position="113"/>
        <end position="136"/>
    </location>
</feature>
<keyword evidence="5 7" id="KW-1133">Transmembrane helix</keyword>
<feature type="transmembrane region" description="Helical" evidence="7">
    <location>
        <begin position="175"/>
        <end position="197"/>
    </location>
</feature>
<dbReference type="InterPro" id="IPR000515">
    <property type="entry name" value="MetI-like"/>
</dbReference>
<keyword evidence="4 7" id="KW-0812">Transmembrane</keyword>
<feature type="transmembrane region" description="Helical" evidence="7">
    <location>
        <begin position="217"/>
        <end position="243"/>
    </location>
</feature>
<evidence type="ECO:0000256" key="2">
    <source>
        <dbReference type="ARBA" id="ARBA00022448"/>
    </source>
</evidence>
<dbReference type="Gene3D" id="1.10.3720.10">
    <property type="entry name" value="MetI-like"/>
    <property type="match status" value="1"/>
</dbReference>
<dbReference type="SUPFAM" id="SSF161098">
    <property type="entry name" value="MetI-like"/>
    <property type="match status" value="1"/>
</dbReference>
<dbReference type="EMBL" id="BARS01000696">
    <property type="protein sequence ID" value="GAF81254.1"/>
    <property type="molecule type" value="Genomic_DNA"/>
</dbReference>
<protein>
    <recommendedName>
        <fullName evidence="8">ABC transmembrane type-1 domain-containing protein</fullName>
    </recommendedName>
</protein>
<keyword evidence="2" id="KW-0813">Transport</keyword>
<evidence type="ECO:0000256" key="5">
    <source>
        <dbReference type="ARBA" id="ARBA00022989"/>
    </source>
</evidence>
<sequence>LNFGKATIMRSSSGEADVWTIIAECLPRTVLLFTTAIFINIVLGLWLGLKKAQKAGGLMDKTTSIGTMIVYGMPSWWLGMLVIMFFAYTIKIFPSGGLHSIPPPTGFAYYTDLLYHMALPVLTLVLIGFWGSAFLIRNIVLSILQEDYIMAARTRGIPERKVLYGHAMRTAAPPIVTMALLSLLASVGGNIIFEGIFSWPGLGNLYWIAIEQNDIPVLMGNLFITTALYIGGLVILDLIYGFLDPRIKVGGRQ</sequence>
<gene>
    <name evidence="9" type="ORF">S01H1_01578</name>
</gene>
<comment type="caution">
    <text evidence="9">The sequence shown here is derived from an EMBL/GenBank/DDBJ whole genome shotgun (WGS) entry which is preliminary data.</text>
</comment>
<evidence type="ECO:0000313" key="9">
    <source>
        <dbReference type="EMBL" id="GAF81254.1"/>
    </source>
</evidence>
<dbReference type="Pfam" id="PF00528">
    <property type="entry name" value="BPD_transp_1"/>
    <property type="match status" value="1"/>
</dbReference>
<evidence type="ECO:0000256" key="4">
    <source>
        <dbReference type="ARBA" id="ARBA00022692"/>
    </source>
</evidence>
<feature type="transmembrane region" description="Helical" evidence="7">
    <location>
        <begin position="69"/>
        <end position="93"/>
    </location>
</feature>
<accession>X0SJR8</accession>
<dbReference type="GO" id="GO:0005886">
    <property type="term" value="C:plasma membrane"/>
    <property type="evidence" value="ECO:0007669"/>
    <property type="project" value="UniProtKB-SubCell"/>
</dbReference>
<evidence type="ECO:0000256" key="7">
    <source>
        <dbReference type="SAM" id="Phobius"/>
    </source>
</evidence>
<dbReference type="CDD" id="cd06261">
    <property type="entry name" value="TM_PBP2"/>
    <property type="match status" value="1"/>
</dbReference>
<dbReference type="PANTHER" id="PTHR30465:SF45">
    <property type="entry name" value="BINDING-PROTEIN-DEPENDENT TRANSPORT SYSTEMS INNER MEMBRANE COMPONENT"/>
    <property type="match status" value="1"/>
</dbReference>
<feature type="transmembrane region" description="Helical" evidence="7">
    <location>
        <begin position="30"/>
        <end position="49"/>
    </location>
</feature>
<comment type="subcellular location">
    <subcellularLocation>
        <location evidence="1">Cell membrane</location>
        <topology evidence="1">Multi-pass membrane protein</topology>
    </subcellularLocation>
</comment>
<feature type="domain" description="ABC transmembrane type-1" evidence="8">
    <location>
        <begin position="26"/>
        <end position="240"/>
    </location>
</feature>
<dbReference type="GO" id="GO:0055085">
    <property type="term" value="P:transmembrane transport"/>
    <property type="evidence" value="ECO:0007669"/>
    <property type="project" value="InterPro"/>
</dbReference>
<dbReference type="InterPro" id="IPR035906">
    <property type="entry name" value="MetI-like_sf"/>
</dbReference>